<dbReference type="PROSITE" id="PS50222">
    <property type="entry name" value="EF_HAND_2"/>
    <property type="match status" value="1"/>
</dbReference>
<proteinExistence type="predicted"/>
<dbReference type="Gene3D" id="1.10.238.10">
    <property type="entry name" value="EF-hand"/>
    <property type="match status" value="1"/>
</dbReference>
<dbReference type="SUPFAM" id="SSF47473">
    <property type="entry name" value="EF-hand"/>
    <property type="match status" value="1"/>
</dbReference>
<name>A0A7S2E706_9STRA</name>
<feature type="domain" description="PPIase FKBP-type" evidence="12">
    <location>
        <begin position="41"/>
        <end position="135"/>
    </location>
</feature>
<dbReference type="Gene3D" id="3.10.50.40">
    <property type="match status" value="1"/>
</dbReference>
<evidence type="ECO:0000313" key="14">
    <source>
        <dbReference type="EMBL" id="CAD9318738.1"/>
    </source>
</evidence>
<keyword evidence="5" id="KW-0256">Endoplasmic reticulum</keyword>
<feature type="chain" id="PRO_5030716407" description="peptidylprolyl isomerase" evidence="11">
    <location>
        <begin position="18"/>
        <end position="204"/>
    </location>
</feature>
<evidence type="ECO:0000256" key="6">
    <source>
        <dbReference type="ARBA" id="ARBA00022837"/>
    </source>
</evidence>
<evidence type="ECO:0000256" key="3">
    <source>
        <dbReference type="ARBA" id="ARBA00022729"/>
    </source>
</evidence>
<evidence type="ECO:0000256" key="8">
    <source>
        <dbReference type="ARBA" id="ARBA00023180"/>
    </source>
</evidence>
<feature type="domain" description="EF-hand" evidence="13">
    <location>
        <begin position="143"/>
        <end position="171"/>
    </location>
</feature>
<dbReference type="AlphaFoldDB" id="A0A7S2E706"/>
<accession>A0A7S2E706</accession>
<dbReference type="SUPFAM" id="SSF54534">
    <property type="entry name" value="FKBP-like"/>
    <property type="match status" value="1"/>
</dbReference>
<keyword evidence="6" id="KW-0106">Calcium</keyword>
<feature type="signal peptide" evidence="11">
    <location>
        <begin position="1"/>
        <end position="17"/>
    </location>
</feature>
<protein>
    <recommendedName>
        <fullName evidence="2 10">peptidylprolyl isomerase</fullName>
        <ecNumber evidence="2 10">5.2.1.8</ecNumber>
    </recommendedName>
</protein>
<evidence type="ECO:0000256" key="5">
    <source>
        <dbReference type="ARBA" id="ARBA00022824"/>
    </source>
</evidence>
<dbReference type="PANTHER" id="PTHR46222:SF3">
    <property type="entry name" value="PEPTIDYLPROLYL ISOMERASE"/>
    <property type="match status" value="1"/>
</dbReference>
<dbReference type="Pfam" id="PF00254">
    <property type="entry name" value="FKBP_C"/>
    <property type="match status" value="1"/>
</dbReference>
<gene>
    <name evidence="14" type="ORF">DBRI1063_LOCUS5028</name>
</gene>
<dbReference type="EMBL" id="HBGN01007907">
    <property type="protein sequence ID" value="CAD9318738.1"/>
    <property type="molecule type" value="Transcribed_RNA"/>
</dbReference>
<dbReference type="PANTHER" id="PTHR46222">
    <property type="entry name" value="PEPTIDYL-PROLYL CIS-TRANS ISOMERASE FKBP7/14"/>
    <property type="match status" value="1"/>
</dbReference>
<evidence type="ECO:0000256" key="1">
    <source>
        <dbReference type="ARBA" id="ARBA00000971"/>
    </source>
</evidence>
<dbReference type="InterPro" id="IPR046357">
    <property type="entry name" value="PPIase_dom_sf"/>
</dbReference>
<dbReference type="PROSITE" id="PS50059">
    <property type="entry name" value="FKBP_PPIASE"/>
    <property type="match status" value="1"/>
</dbReference>
<dbReference type="GO" id="GO:0005783">
    <property type="term" value="C:endoplasmic reticulum"/>
    <property type="evidence" value="ECO:0007669"/>
    <property type="project" value="UniProtKB-ARBA"/>
</dbReference>
<dbReference type="PROSITE" id="PS00018">
    <property type="entry name" value="EF_HAND_1"/>
    <property type="match status" value="2"/>
</dbReference>
<dbReference type="InterPro" id="IPR018247">
    <property type="entry name" value="EF_Hand_1_Ca_BS"/>
</dbReference>
<keyword evidence="8" id="KW-0325">Glycoprotein</keyword>
<dbReference type="InterPro" id="IPR001179">
    <property type="entry name" value="PPIase_FKBP_dom"/>
</dbReference>
<organism evidence="14">
    <name type="scientific">Ditylum brightwellii</name>
    <dbReference type="NCBI Taxonomy" id="49249"/>
    <lineage>
        <taxon>Eukaryota</taxon>
        <taxon>Sar</taxon>
        <taxon>Stramenopiles</taxon>
        <taxon>Ochrophyta</taxon>
        <taxon>Bacillariophyta</taxon>
        <taxon>Mediophyceae</taxon>
        <taxon>Lithodesmiophycidae</taxon>
        <taxon>Lithodesmiales</taxon>
        <taxon>Lithodesmiaceae</taxon>
        <taxon>Ditylum</taxon>
    </lineage>
</organism>
<evidence type="ECO:0000256" key="2">
    <source>
        <dbReference type="ARBA" id="ARBA00013194"/>
    </source>
</evidence>
<evidence type="ECO:0000259" key="12">
    <source>
        <dbReference type="PROSITE" id="PS50059"/>
    </source>
</evidence>
<dbReference type="GO" id="GO:0005509">
    <property type="term" value="F:calcium ion binding"/>
    <property type="evidence" value="ECO:0007669"/>
    <property type="project" value="InterPro"/>
</dbReference>
<evidence type="ECO:0000256" key="7">
    <source>
        <dbReference type="ARBA" id="ARBA00023110"/>
    </source>
</evidence>
<keyword evidence="3 11" id="KW-0732">Signal</keyword>
<dbReference type="InterPro" id="IPR011992">
    <property type="entry name" value="EF-hand-dom_pair"/>
</dbReference>
<dbReference type="GO" id="GO:0003755">
    <property type="term" value="F:peptidyl-prolyl cis-trans isomerase activity"/>
    <property type="evidence" value="ECO:0007669"/>
    <property type="project" value="UniProtKB-KW"/>
</dbReference>
<comment type="catalytic activity">
    <reaction evidence="1 10">
        <text>[protein]-peptidylproline (omega=180) = [protein]-peptidylproline (omega=0)</text>
        <dbReference type="Rhea" id="RHEA:16237"/>
        <dbReference type="Rhea" id="RHEA-COMP:10747"/>
        <dbReference type="Rhea" id="RHEA-COMP:10748"/>
        <dbReference type="ChEBI" id="CHEBI:83833"/>
        <dbReference type="ChEBI" id="CHEBI:83834"/>
        <dbReference type="EC" id="5.2.1.8"/>
    </reaction>
</comment>
<evidence type="ECO:0000256" key="4">
    <source>
        <dbReference type="ARBA" id="ARBA00022737"/>
    </source>
</evidence>
<evidence type="ECO:0000256" key="11">
    <source>
        <dbReference type="SAM" id="SignalP"/>
    </source>
</evidence>
<keyword evidence="4" id="KW-0677">Repeat</keyword>
<dbReference type="InterPro" id="IPR002048">
    <property type="entry name" value="EF_hand_dom"/>
</dbReference>
<sequence>MRLSLILAATLASSASAYSDFKVEITNGITECADSDKIKTRDFVRVHYILKIDESSIVGEPGEFVGSSHMKGEPMEMQAGVGQWIEGWDKGIVGLCVGAKATIIIPPDLGYGDKDLPKVPAGSTLNFAVEVLDIMDKPPPPPNMFDTIDVNKDRMISRRELESFFANMKQQVPAGIFEGDDKNSDGFISFDEFSGPKGLPREEL</sequence>
<evidence type="ECO:0000259" key="13">
    <source>
        <dbReference type="PROSITE" id="PS50222"/>
    </source>
</evidence>
<dbReference type="InterPro" id="IPR052273">
    <property type="entry name" value="PPIase_FKBP"/>
</dbReference>
<evidence type="ECO:0000256" key="9">
    <source>
        <dbReference type="ARBA" id="ARBA00023235"/>
    </source>
</evidence>
<evidence type="ECO:0000256" key="10">
    <source>
        <dbReference type="PROSITE-ProRule" id="PRU00277"/>
    </source>
</evidence>
<reference evidence="14" key="1">
    <citation type="submission" date="2021-01" db="EMBL/GenBank/DDBJ databases">
        <authorList>
            <person name="Corre E."/>
            <person name="Pelletier E."/>
            <person name="Niang G."/>
            <person name="Scheremetjew M."/>
            <person name="Finn R."/>
            <person name="Kale V."/>
            <person name="Holt S."/>
            <person name="Cochrane G."/>
            <person name="Meng A."/>
            <person name="Brown T."/>
            <person name="Cohen L."/>
        </authorList>
    </citation>
    <scope>NUCLEOTIDE SEQUENCE</scope>
    <source>
        <strain evidence="14">Pop2</strain>
    </source>
</reference>
<dbReference type="EC" id="5.2.1.8" evidence="2 10"/>
<keyword evidence="7 10" id="KW-0697">Rotamase</keyword>
<keyword evidence="9 10" id="KW-0413">Isomerase</keyword>